<dbReference type="GO" id="GO:0003677">
    <property type="term" value="F:DNA binding"/>
    <property type="evidence" value="ECO:0007669"/>
    <property type="project" value="UniProtKB-UniRule"/>
</dbReference>
<dbReference type="InterPro" id="IPR017907">
    <property type="entry name" value="Znf_RING_CS"/>
</dbReference>
<dbReference type="InterPro" id="IPR000571">
    <property type="entry name" value="Znf_CCCH"/>
</dbReference>
<evidence type="ECO:0000256" key="5">
    <source>
        <dbReference type="PROSITE-ProRule" id="PRU00723"/>
    </source>
</evidence>
<dbReference type="PROSITE" id="PS50103">
    <property type="entry name" value="ZF_C3H1"/>
    <property type="match status" value="1"/>
</dbReference>
<evidence type="ECO:0000256" key="6">
    <source>
        <dbReference type="RuleBase" id="RU367110"/>
    </source>
</evidence>
<feature type="domain" description="C3H1-type" evidence="9">
    <location>
        <begin position="137"/>
        <end position="165"/>
    </location>
</feature>
<dbReference type="Pfam" id="PF00642">
    <property type="entry name" value="zf-CCCH"/>
    <property type="match status" value="1"/>
</dbReference>
<comment type="subcellular location">
    <subcellularLocation>
        <location evidence="6">Nucleus</location>
    </subcellularLocation>
</comment>
<dbReference type="EMBL" id="CP119881">
    <property type="protein sequence ID" value="WFD36461.1"/>
    <property type="molecule type" value="Genomic_DNA"/>
</dbReference>
<dbReference type="Gene3D" id="4.10.1000.10">
    <property type="entry name" value="Zinc finger, CCCH-type"/>
    <property type="match status" value="1"/>
</dbReference>
<feature type="region of interest" description="Disordered" evidence="7">
    <location>
        <begin position="1"/>
        <end position="72"/>
    </location>
</feature>
<protein>
    <recommendedName>
        <fullName evidence="6">Pre-mRNA-splicing factor CWC24</fullName>
    </recommendedName>
</protein>
<keyword evidence="10" id="KW-0012">Acyltransferase</keyword>
<dbReference type="GO" id="GO:0008270">
    <property type="term" value="F:zinc ion binding"/>
    <property type="evidence" value="ECO:0007669"/>
    <property type="project" value="UniProtKB-KW"/>
</dbReference>
<evidence type="ECO:0000256" key="4">
    <source>
        <dbReference type="ARBA" id="ARBA00022833"/>
    </source>
</evidence>
<dbReference type="InterPro" id="IPR039971">
    <property type="entry name" value="CWC24-like"/>
</dbReference>
<gene>
    <name evidence="10" type="primary">CWC24</name>
    <name evidence="10" type="ORF">MCUN1_003340</name>
</gene>
<evidence type="ECO:0000259" key="9">
    <source>
        <dbReference type="PROSITE" id="PS50103"/>
    </source>
</evidence>
<keyword evidence="6" id="KW-0747">Spliceosome</keyword>
<dbReference type="PROSITE" id="PS00518">
    <property type="entry name" value="ZF_RING_1"/>
    <property type="match status" value="1"/>
</dbReference>
<dbReference type="GO" id="GO:0005684">
    <property type="term" value="C:U2-type spliceosomal complex"/>
    <property type="evidence" value="ECO:0007669"/>
    <property type="project" value="TreeGrafter"/>
</dbReference>
<dbReference type="GO" id="GO:0006397">
    <property type="term" value="P:mRNA processing"/>
    <property type="evidence" value="ECO:0007669"/>
    <property type="project" value="UniProtKB-KW"/>
</dbReference>
<organism evidence="10 11">
    <name type="scientific">Malassezia cuniculi</name>
    <dbReference type="NCBI Taxonomy" id="948313"/>
    <lineage>
        <taxon>Eukaryota</taxon>
        <taxon>Fungi</taxon>
        <taxon>Dikarya</taxon>
        <taxon>Basidiomycota</taxon>
        <taxon>Ustilaginomycotina</taxon>
        <taxon>Malasseziomycetes</taxon>
        <taxon>Malasseziales</taxon>
        <taxon>Malasseziaceae</taxon>
        <taxon>Malassezia</taxon>
    </lineage>
</organism>
<dbReference type="GO" id="GO:0034247">
    <property type="term" value="P:snoRNA splicing"/>
    <property type="evidence" value="ECO:0007669"/>
    <property type="project" value="TreeGrafter"/>
</dbReference>
<evidence type="ECO:0000313" key="11">
    <source>
        <dbReference type="Proteomes" id="UP001219933"/>
    </source>
</evidence>
<evidence type="ECO:0000256" key="7">
    <source>
        <dbReference type="SAM" id="MobiDB-lite"/>
    </source>
</evidence>
<evidence type="ECO:0000256" key="3">
    <source>
        <dbReference type="ARBA" id="ARBA00022771"/>
    </source>
</evidence>
<keyword evidence="3 5" id="KW-0863">Zinc-finger</keyword>
<keyword evidence="11" id="KW-1185">Reference proteome</keyword>
<keyword evidence="6" id="KW-0508">mRNA splicing</keyword>
<keyword evidence="2 5" id="KW-0479">Metal-binding</keyword>
<dbReference type="SUPFAM" id="SSF57850">
    <property type="entry name" value="RING/U-box"/>
    <property type="match status" value="1"/>
</dbReference>
<keyword evidence="4 5" id="KW-0862">Zinc</keyword>
<feature type="domain" description="RING-type" evidence="8">
    <location>
        <begin position="204"/>
        <end position="241"/>
    </location>
</feature>
<accession>A0AAF0EY85</accession>
<feature type="zinc finger region" description="C3H1-type" evidence="5">
    <location>
        <begin position="137"/>
        <end position="165"/>
    </location>
</feature>
<feature type="compositionally biased region" description="Basic and acidic residues" evidence="7">
    <location>
        <begin position="11"/>
        <end position="21"/>
    </location>
</feature>
<dbReference type="SMART" id="SM00356">
    <property type="entry name" value="ZnF_C3H1"/>
    <property type="match status" value="1"/>
</dbReference>
<evidence type="ECO:0000313" key="10">
    <source>
        <dbReference type="EMBL" id="WFD36461.1"/>
    </source>
</evidence>
<comment type="similarity">
    <text evidence="1 6">Belongs to the CWC24 family.</text>
</comment>
<dbReference type="InterPro" id="IPR036855">
    <property type="entry name" value="Znf_CCCH_sf"/>
</dbReference>
<dbReference type="InterPro" id="IPR013083">
    <property type="entry name" value="Znf_RING/FYVE/PHD"/>
</dbReference>
<keyword evidence="10" id="KW-0808">Transferase</keyword>
<dbReference type="Proteomes" id="UP001219933">
    <property type="component" value="Chromosome 5"/>
</dbReference>
<dbReference type="PANTHER" id="PTHR12930:SF0">
    <property type="entry name" value="RING FINGER PROTEIN 113B"/>
    <property type="match status" value="1"/>
</dbReference>
<dbReference type="CDD" id="cd16539">
    <property type="entry name" value="RING-HC_RNF113A_B"/>
    <property type="match status" value="1"/>
</dbReference>
<feature type="compositionally biased region" description="Basic residues" evidence="7">
    <location>
        <begin position="1"/>
        <end position="10"/>
    </location>
</feature>
<feature type="compositionally biased region" description="Basic and acidic residues" evidence="7">
    <location>
        <begin position="52"/>
        <end position="65"/>
    </location>
</feature>
<dbReference type="SUPFAM" id="SSF90229">
    <property type="entry name" value="CCCH zinc finger"/>
    <property type="match status" value="1"/>
</dbReference>
<dbReference type="PANTHER" id="PTHR12930">
    <property type="entry name" value="ZINC FINGER PROTEIN 183"/>
    <property type="match status" value="1"/>
</dbReference>
<evidence type="ECO:0000256" key="2">
    <source>
        <dbReference type="ARBA" id="ARBA00022723"/>
    </source>
</evidence>
<comment type="subunit">
    <text evidence="6">Associated with the spliceosome.</text>
</comment>
<evidence type="ECO:0000259" key="8">
    <source>
        <dbReference type="PROSITE" id="PS50089"/>
    </source>
</evidence>
<keyword evidence="6" id="KW-0507">mRNA processing</keyword>
<dbReference type="InterPro" id="IPR001841">
    <property type="entry name" value="Znf_RING"/>
</dbReference>
<evidence type="ECO:0000256" key="1">
    <source>
        <dbReference type="ARBA" id="ARBA00009161"/>
    </source>
</evidence>
<dbReference type="GO" id="GO:0016746">
    <property type="term" value="F:acyltransferase activity"/>
    <property type="evidence" value="ECO:0007669"/>
    <property type="project" value="UniProtKB-KW"/>
</dbReference>
<dbReference type="Gene3D" id="3.30.40.10">
    <property type="entry name" value="Zinc/RING finger domain, C3HC4 (zinc finger)"/>
    <property type="match status" value="1"/>
</dbReference>
<dbReference type="PROSITE" id="PS50089">
    <property type="entry name" value="ZF_RING_2"/>
    <property type="match status" value="1"/>
</dbReference>
<reference evidence="10" key="1">
    <citation type="submission" date="2023-03" db="EMBL/GenBank/DDBJ databases">
        <title>Mating type loci evolution in Malassezia.</title>
        <authorList>
            <person name="Coelho M.A."/>
        </authorList>
    </citation>
    <scope>NUCLEOTIDE SEQUENCE</scope>
    <source>
        <strain evidence="10">CBS 11721</strain>
    </source>
</reference>
<sequence>MSALFKKRAPRERIVRKREATDATDGPAVDVAPSAVVTKKSRTAESDSSATRTDRFGETTIHSEARAQAPVPDLEEEFARELETHATSKVSNDDGNYRGLSGYAKYTEERDDGLSSRARAKGPIKAPANVRTITVFDYQPDVCKDYKETGYCGFGDTCKFLHDRSDYLAGWQLQGSDEAADARAGGYGASIGDSDDEEDVPFACLLCRKPFTDPVVTLCGHYYCSSCAITRFAKTPKCFACGAKTGGIFNAATKIIARIQSRNEARATARSEARKQHGLDEDELLDGVIVESS</sequence>
<comment type="function">
    <text evidence="6">Involved in pre-mRNA splicing.</text>
</comment>
<dbReference type="AlphaFoldDB" id="A0AAF0EY85"/>
<proteinExistence type="inferred from homology"/>
<keyword evidence="6" id="KW-0238">DNA-binding</keyword>
<name>A0AAF0EY85_9BASI</name>
<keyword evidence="6" id="KW-0539">Nucleus</keyword>